<comment type="subcellular location">
    <subcellularLocation>
        <location evidence="1">Secreted</location>
        <location evidence="1">Extracellular space</location>
        <location evidence="1">Extracellular matrix</location>
    </subcellularLocation>
</comment>
<feature type="region of interest" description="Disordered" evidence="10">
    <location>
        <begin position="1043"/>
        <end position="1075"/>
    </location>
</feature>
<dbReference type="Proteomes" id="UP001652663">
    <property type="component" value="Chromosome 16"/>
</dbReference>
<evidence type="ECO:0000313" key="15">
    <source>
        <dbReference type="RefSeq" id="XP_070624579.1"/>
    </source>
</evidence>
<dbReference type="CDD" id="cd00063">
    <property type="entry name" value="FN3"/>
    <property type="match status" value="10"/>
</dbReference>
<feature type="coiled-coil region" evidence="9">
    <location>
        <begin position="104"/>
        <end position="131"/>
    </location>
</feature>
<keyword evidence="3" id="KW-0964">Secreted</keyword>
<feature type="domain" description="Fibronectin type-III" evidence="12">
    <location>
        <begin position="798"/>
        <end position="881"/>
    </location>
</feature>
<keyword evidence="7" id="KW-0677">Repeat</keyword>
<feature type="compositionally biased region" description="Basic and acidic residues" evidence="10">
    <location>
        <begin position="1043"/>
        <end position="1056"/>
    </location>
</feature>
<dbReference type="GeneID" id="109570804"/>
<keyword evidence="5" id="KW-0245">EGF-like domain</keyword>
<evidence type="ECO:0000313" key="14">
    <source>
        <dbReference type="Proteomes" id="UP001652663"/>
    </source>
</evidence>
<organism evidence="14 15">
    <name type="scientific">Bos indicus</name>
    <name type="common">Zebu</name>
    <dbReference type="NCBI Taxonomy" id="9915"/>
    <lineage>
        <taxon>Eukaryota</taxon>
        <taxon>Metazoa</taxon>
        <taxon>Chordata</taxon>
        <taxon>Craniata</taxon>
        <taxon>Vertebrata</taxon>
        <taxon>Euteleostomi</taxon>
        <taxon>Mammalia</taxon>
        <taxon>Eutheria</taxon>
        <taxon>Laurasiatheria</taxon>
        <taxon>Artiodactyla</taxon>
        <taxon>Ruminantia</taxon>
        <taxon>Pecora</taxon>
        <taxon>Bovidae</taxon>
        <taxon>Bovinae</taxon>
        <taxon>Bos</taxon>
    </lineage>
</organism>
<dbReference type="CDD" id="cd00087">
    <property type="entry name" value="FReD"/>
    <property type="match status" value="1"/>
</dbReference>
<dbReference type="NCBIfam" id="NF040941">
    <property type="entry name" value="GGGWT_bact"/>
    <property type="match status" value="1"/>
</dbReference>
<dbReference type="RefSeq" id="XP_070624579.1">
    <property type="nucleotide sequence ID" value="XM_070768478.1"/>
</dbReference>
<evidence type="ECO:0000256" key="5">
    <source>
        <dbReference type="ARBA" id="ARBA00022536"/>
    </source>
</evidence>
<feature type="compositionally biased region" description="Polar residues" evidence="10">
    <location>
        <begin position="1064"/>
        <end position="1074"/>
    </location>
</feature>
<keyword evidence="8" id="KW-1015">Disulfide bond</keyword>
<evidence type="ECO:0000256" key="2">
    <source>
        <dbReference type="ARBA" id="ARBA00008673"/>
    </source>
</evidence>
<dbReference type="InterPro" id="IPR020837">
    <property type="entry name" value="Fibrinogen_CS"/>
</dbReference>
<protein>
    <submittedName>
        <fullName evidence="15">Tenascin-N</fullName>
    </submittedName>
</protein>
<feature type="signal peptide" evidence="11">
    <location>
        <begin position="1"/>
        <end position="23"/>
    </location>
</feature>
<dbReference type="SUPFAM" id="SSF56496">
    <property type="entry name" value="Fibrinogen C-terminal domain-like"/>
    <property type="match status" value="1"/>
</dbReference>
<keyword evidence="6 11" id="KW-0732">Signal</keyword>
<dbReference type="InterPro" id="IPR002181">
    <property type="entry name" value="Fibrinogen_a/b/g_C_dom"/>
</dbReference>
<keyword evidence="14" id="KW-1185">Reference proteome</keyword>
<feature type="chain" id="PRO_5046610742" evidence="11">
    <location>
        <begin position="24"/>
        <end position="1384"/>
    </location>
</feature>
<dbReference type="PROSITE" id="PS00022">
    <property type="entry name" value="EGF_1"/>
    <property type="match status" value="1"/>
</dbReference>
<feature type="domain" description="Fibronectin type-III" evidence="12">
    <location>
        <begin position="884"/>
        <end position="973"/>
    </location>
</feature>
<feature type="domain" description="Fibrinogen C-terminal" evidence="13">
    <location>
        <begin position="1146"/>
        <end position="1363"/>
    </location>
</feature>
<dbReference type="Gene3D" id="2.10.25.10">
    <property type="entry name" value="Laminin"/>
    <property type="match status" value="3"/>
</dbReference>
<feature type="domain" description="Fibronectin type-III" evidence="12">
    <location>
        <begin position="444"/>
        <end position="531"/>
    </location>
</feature>
<dbReference type="CDD" id="cd00035">
    <property type="entry name" value="ChtBD1"/>
    <property type="match status" value="1"/>
</dbReference>
<feature type="domain" description="Fibronectin type-III" evidence="12">
    <location>
        <begin position="708"/>
        <end position="797"/>
    </location>
</feature>
<sequence length="1384" mass="152675">MGLQGRFCFPLVLLLGSVLLVTSAPATLESSGCSEKEQQVTVSHTYKIDVPKSALVQVEADPQPLRGDGTSLLAPEETEEQNIVFRHNIRLQTPQKDCELAGSVRDLLARVKKLEEEMAEVKERCSAERCCPGAAGLSRHCSGHGTFSLDTCSCHCEHGWEGADCERLACPGACSGHGRCVDGRCVCEPPYVGADCAYPACPENCSGHGECVRGVCQCHEDFISEDCSERRCPGDCSGHGFCDTGECYCEEGFTGLDCAQVVAPQGLQLLKSTEDSLLVSWEPSSQVDHYLLSYYPLGKELSVKQIKVPKEQHRYEILGLLPGTKYIVTLRNVKKDISSSPQHLLATTDLAVPGTAWVTDETENSLDVEWENPLTEVDYYKLQYGPLTGQEVAEVTVPKSGDPKSRYDITGLQPGTEYKITVIPMRGDLEGKPILLNGRTEIDSPTNVVTDRVTEDTVAVSWDPVRAVIDKYMVRYISADGETKDTAVPREQNSTVLTGLRPGEAYEVYVWAERGNQGSKKVDTTALTEIDSPQNLVTEQVTENTATVSWAPVQAVIDRYLVRYTSADGDTREVPVGKEQSSTVLTGLRPGVEYTVHVWAQKGDRESRKADTKAPTEIDSPQNLVTEQVTENTATVSWAPVQAGIDRYLVSYTSADGDTREVPVGKEQSSTVLTGLRPGVEYTVHVWAQKGDRESRKADTKAPTDIDSPQNLVTEQVTENTATVSWAPVQAVIDRYLVRYTSADGDTREVPVGKEQSSTVLTGLRPGVEYTVHVWAQKGDQESRKADTKAPTDIDSPKNLVTEQVTENTATISWDPVQAVIDRYLVRYTSADGDTGEVPVGKEQSSTVLTGLRPGVEYTVHVWAQKGDRESRKADTKAPTDIDSPQNLVTKQVTENTATVSWDPVQAVIDRYLVRYTSADGDTREVPVGKEQSSTVLTGLRPGVEYTVHVWAQKGDRESRKADTKAPTEIDSPQNLMTEQVTENTATVSWAPVQAVIDRYLVRYTSADGDTREVPVGKEQSSTVLTGLRPGVEYTVHVWAQKGDRASRKADTKAPTDIDPPQNLHPSAVTQSGGVLTWTPPSAEIDGYILTYQFPDGTVKEVQLGRGDQRFELQGLEQGVTLPVSLVAFKGDRRSRSVSTNLSTVGARFPHPSDCSQVQQNSNAASGLYTIYLHGDASRSLQVYCDMDTDGGGWIVFQRRNTGQLDFFKRWRTYVEGFGDPMKEFWLGLDKLHNLTMGTPTRYEVRVDLQTANESAYAVYDSFQVASSKERYRLTVGKYRGTAGDALTYHNGWKFTTFDRDNDIALSNCALTHHGGWWYKNCHLANPNGRYGETKHSEGVNWEPWKGHEFSIPFVELKIRPHGYSGEHVLSRKKRMLGENSRTF</sequence>
<keyword evidence="9" id="KW-0175">Coiled coil</keyword>
<dbReference type="PANTHER" id="PTHR46708">
    <property type="entry name" value="TENASCIN"/>
    <property type="match status" value="1"/>
</dbReference>
<dbReference type="PROSITE" id="PS00514">
    <property type="entry name" value="FIBRINOGEN_C_1"/>
    <property type="match status" value="1"/>
</dbReference>
<dbReference type="SMART" id="SM00186">
    <property type="entry name" value="FBG"/>
    <property type="match status" value="1"/>
</dbReference>
<dbReference type="PROSITE" id="PS51406">
    <property type="entry name" value="FIBRINOGEN_C_2"/>
    <property type="match status" value="1"/>
</dbReference>
<feature type="domain" description="Fibronectin type-III" evidence="12">
    <location>
        <begin position="622"/>
        <end position="705"/>
    </location>
</feature>
<dbReference type="PANTHER" id="PTHR46708:SF12">
    <property type="entry name" value="TENASCIN N"/>
    <property type="match status" value="1"/>
</dbReference>
<dbReference type="InterPro" id="IPR036056">
    <property type="entry name" value="Fibrinogen-like_C"/>
</dbReference>
<dbReference type="SMART" id="SM00060">
    <property type="entry name" value="FN3"/>
    <property type="match status" value="10"/>
</dbReference>
<dbReference type="Gene3D" id="6.10.250.2590">
    <property type="match status" value="1"/>
</dbReference>
<dbReference type="PROSITE" id="PS01186">
    <property type="entry name" value="EGF_2"/>
    <property type="match status" value="2"/>
</dbReference>
<reference evidence="15" key="1">
    <citation type="submission" date="2025-08" db="UniProtKB">
        <authorList>
            <consortium name="RefSeq"/>
        </authorList>
    </citation>
    <scope>IDENTIFICATION</scope>
    <source>
        <tissue evidence="15">Blood</tissue>
    </source>
</reference>
<evidence type="ECO:0000256" key="11">
    <source>
        <dbReference type="SAM" id="SignalP"/>
    </source>
</evidence>
<dbReference type="InterPro" id="IPR036116">
    <property type="entry name" value="FN3_sf"/>
</dbReference>
<dbReference type="Pfam" id="PF23106">
    <property type="entry name" value="EGF_Teneurin"/>
    <property type="match status" value="2"/>
</dbReference>
<feature type="domain" description="Fibronectin type-III" evidence="12">
    <location>
        <begin position="974"/>
        <end position="1057"/>
    </location>
</feature>
<evidence type="ECO:0000256" key="8">
    <source>
        <dbReference type="ARBA" id="ARBA00023157"/>
    </source>
</evidence>
<gene>
    <name evidence="15" type="primary">TNN</name>
</gene>
<dbReference type="SUPFAM" id="SSF49265">
    <property type="entry name" value="Fibronectin type III"/>
    <property type="match status" value="6"/>
</dbReference>
<dbReference type="Gene3D" id="2.60.40.10">
    <property type="entry name" value="Immunoglobulins"/>
    <property type="match status" value="10"/>
</dbReference>
<dbReference type="InterPro" id="IPR000742">
    <property type="entry name" value="EGF"/>
</dbReference>
<dbReference type="InterPro" id="IPR003961">
    <property type="entry name" value="FN3_dom"/>
</dbReference>
<feature type="domain" description="Fibronectin type-III" evidence="12">
    <location>
        <begin position="1060"/>
        <end position="1150"/>
    </location>
</feature>
<evidence type="ECO:0000256" key="9">
    <source>
        <dbReference type="SAM" id="Coils"/>
    </source>
</evidence>
<keyword evidence="4" id="KW-0272">Extracellular matrix</keyword>
<evidence type="ECO:0000259" key="12">
    <source>
        <dbReference type="PROSITE" id="PS50853"/>
    </source>
</evidence>
<evidence type="ECO:0000256" key="3">
    <source>
        <dbReference type="ARBA" id="ARBA00022525"/>
    </source>
</evidence>
<dbReference type="InterPro" id="IPR050991">
    <property type="entry name" value="ECM_Regulatory_Proteins"/>
</dbReference>
<accession>A0ABM4QMQ4</accession>
<dbReference type="Pfam" id="PF00041">
    <property type="entry name" value="fn3"/>
    <property type="match status" value="10"/>
</dbReference>
<dbReference type="InterPro" id="IPR013783">
    <property type="entry name" value="Ig-like_fold"/>
</dbReference>
<evidence type="ECO:0000256" key="1">
    <source>
        <dbReference type="ARBA" id="ARBA00004498"/>
    </source>
</evidence>
<comment type="similarity">
    <text evidence="2">Belongs to the tenascin family.</text>
</comment>
<evidence type="ECO:0000256" key="4">
    <source>
        <dbReference type="ARBA" id="ARBA00022530"/>
    </source>
</evidence>
<evidence type="ECO:0000259" key="13">
    <source>
        <dbReference type="PROSITE" id="PS51406"/>
    </source>
</evidence>
<evidence type="ECO:0000256" key="7">
    <source>
        <dbReference type="ARBA" id="ARBA00022737"/>
    </source>
</evidence>
<evidence type="ECO:0000256" key="10">
    <source>
        <dbReference type="SAM" id="MobiDB-lite"/>
    </source>
</evidence>
<name>A0ABM4QMQ4_BOSIN</name>
<proteinExistence type="inferred from homology"/>
<feature type="domain" description="Fibronectin type-III" evidence="12">
    <location>
        <begin position="532"/>
        <end position="621"/>
    </location>
</feature>
<evidence type="ECO:0000256" key="6">
    <source>
        <dbReference type="ARBA" id="ARBA00022729"/>
    </source>
</evidence>
<dbReference type="Gene3D" id="3.90.215.10">
    <property type="entry name" value="Gamma Fibrinogen, chain A, domain 1"/>
    <property type="match status" value="1"/>
</dbReference>
<dbReference type="PROSITE" id="PS50853">
    <property type="entry name" value="FN3"/>
    <property type="match status" value="9"/>
</dbReference>
<dbReference type="SMART" id="SM00181">
    <property type="entry name" value="EGF"/>
    <property type="match status" value="3"/>
</dbReference>
<dbReference type="InterPro" id="IPR014716">
    <property type="entry name" value="Fibrinogen_a/b/g_C_1"/>
</dbReference>
<dbReference type="Pfam" id="PF00147">
    <property type="entry name" value="Fibrinogen_C"/>
    <property type="match status" value="1"/>
</dbReference>
<feature type="domain" description="Fibronectin type-III" evidence="12">
    <location>
        <begin position="263"/>
        <end position="354"/>
    </location>
</feature>